<dbReference type="SUPFAM" id="SSF90123">
    <property type="entry name" value="ABC transporter transmembrane region"/>
    <property type="match status" value="2"/>
</dbReference>
<comment type="subcellular location">
    <subcellularLocation>
        <location evidence="1">Membrane</location>
        <topology evidence="1">Multi-pass membrane protein</topology>
    </subcellularLocation>
</comment>
<feature type="transmembrane region" description="Helical" evidence="9">
    <location>
        <begin position="1467"/>
        <end position="1486"/>
    </location>
</feature>
<evidence type="ECO:0000256" key="3">
    <source>
        <dbReference type="ARBA" id="ARBA00022692"/>
    </source>
</evidence>
<dbReference type="SMART" id="SM00382">
    <property type="entry name" value="AAA"/>
    <property type="match status" value="2"/>
</dbReference>
<keyword evidence="13" id="KW-1185">Reference proteome</keyword>
<keyword evidence="2" id="KW-0813">Transport</keyword>
<feature type="transmembrane region" description="Helical" evidence="9">
    <location>
        <begin position="663"/>
        <end position="682"/>
    </location>
</feature>
<dbReference type="FunFam" id="3.40.50.300:FF:000997">
    <property type="entry name" value="Multidrug resistance-associated protein 1"/>
    <property type="match status" value="1"/>
</dbReference>
<dbReference type="InterPro" id="IPR003593">
    <property type="entry name" value="AAA+_ATPase"/>
</dbReference>
<sequence length="1931" mass="216384">MSHLINMPIGNPLDRSVAMDTGDALGPTEGGKTVCRDILVAHLMKLPRTRRNTKHIDGDAIMLKYQTTVIASSLLPLTIWLSLRLKISSDLMPNTIRWKWLLVVFSPRRKLKTTKRQFDYVIALILHDLASITQYSIEEKHFPSGGSTLTAEYLISSSPYGSSLPNHTGNISSSLFSTFFSTKIQIHNCIVSLMPDLGSVRCARAVSLLRRGRLITQRAPGDNFYKDIGYLVIGLILFVSVPKMLPIWHYHACHNEILEITPGRGGEETVRITFRHGLVSLFSRSTFLWFLDLLRQGWARPLEFSDLGKLPLEEESRFQYDRFNKYYQREHVNTNIIEKMEDEDTSPSLWRVFCLTYWHQMMLGGLFKLLGDCVNFVGPMAIALIVNYVTDVQTGNLKMNGVYYVGWWELFSNGWVVSVVALVGALAQSTFSQASTHLVSMEGVHVKAALQAMLYHKLLRLSSWTVEAENNDQKQKNPMGDKQSGNQGSRSMVDAGSIINLTSEDADNIMTFFMHCHYIWAIPLKICIILVLLWSQLGISAVIAALVGILLLTPLQFLLCKKIAGINKSFLDVSDERLRQTHELVTGVKLVKLHAWENVFIKRISQVREKELKLLYKDSIYRALMTFLTQGSGVLVSLVTFGLYSLLEGGALESARVFSGLALFNQLTVPLFILPIILSHTIRAKSSARRLKNFLDSPEVEGPTTPKILKSYGIQMNKNNENICEKFSLEAKLTEKLKSIEKTFNNERPISKCSCNSEDSSMGTVKENESQQISLDTTSESEEELEFEEWRKNKNNTKDCRHDPKSMFAVTLRCGSFTWEARSRLSVLENITAEFPVGFLTVIIGPVGSGKTSLLLALLGEMHTLKGELKWKNDVSAAYVSQQPWLMNASLKDNILFGRRLITKRYQRVLNACALKPDIDILPAGDHTEIGERGINLSGGQRQRVAIARALYSDARTVVLDSPLSALDTSVMAHVWEEGIVKLLLKRRRTVILATHSSNLTKHAAKIIYIENGRIVHQGSPKEVAKAAPELWQEWNNKEPFTLKTTGTEEETNQDGRTARERWKLLRLVTRISIQRNSTVRKSSRNDRRTEIRTAEYIPNPHSLRRGRGSVLRHAAHNALLPGDEFEYLAPSITPPSVRNTPKPKMQLFRIKSSAPAFGRRGSLSSNALPRHARSLPPQPRPLPRMRSSPAVVPPGNMLQRLFSSASISLSVESSDRRNKRYLEQLLTNRTTYGEGLNEDMELEEEQVPLEEDFEDGRLVMEEERERGRISKWNYFVYLKACGFGFGIAYLLCAFAGQATSVLLDFWLSRWSDEAQNWNKTQRVKWLAYEDYMLTIKDLDKNSTALNTQILDIQENYSNFVDKIMQQYFIVYAIISVVAIFLALSTNLLGQVAANRGRRHLHQVMLENMVQCPMRFFDTTPAGRIMNRFTTDTAMIDKELARSVTHLLFFVLLCASAMIVNAVVTPAFLGVAIPICFIYYAIQKFFRCSSRELKRLESLSRSPLYSHMSESISGSVVIRAYGDQRRFIDVLHYRLDRHVIAFTLLHAGNRWLGISLDYIGGFIVFFATLASLLGATLIGGDSPLTPAVVGLAVNYTLLIPVYLNWVVRFLADTEMCLNAVERVHQYSSLPIEESKVVLNKKLAPNRWRRVSQLSSYSNSSSGSWASKCSRSSGTSGSSGLPPGWPLEGKLEFQNVALTYDLSLQPVLTGLNFTVRSGEKVGLCGRTGSGKSSLILSLYRLLNISSGKILVDGTNISTVPLSILRGSISVIPQDTLLFSGSVRFNLDPLGTHADEQIWRALEVAQLKPVISAMSASLDTEVSEGGNNLSSGQRQLFCVARAILRRSSLLILDEATSALDSQTEKAVSTALETAFSHATVITIAHGVSNLLQYPRVLVLDEGKLVEDGNPKELARKENGVFSKLLNAARESSS</sequence>
<feature type="transmembrane region" description="Helical" evidence="9">
    <location>
        <begin position="410"/>
        <end position="431"/>
    </location>
</feature>
<keyword evidence="4" id="KW-0547">Nucleotide-binding</keyword>
<name>A0AAV2PV76_MEGNR</name>
<dbReference type="PANTHER" id="PTHR24223:SF461">
    <property type="entry name" value="ATP-BINDING CASSETTE SUB-FAMILY C MEMBER SUR"/>
    <property type="match status" value="1"/>
</dbReference>
<dbReference type="InterPro" id="IPR027417">
    <property type="entry name" value="P-loop_NTPase"/>
</dbReference>
<evidence type="ECO:0000256" key="7">
    <source>
        <dbReference type="ARBA" id="ARBA00023136"/>
    </source>
</evidence>
<evidence type="ECO:0000256" key="8">
    <source>
        <dbReference type="SAM" id="MobiDB-lite"/>
    </source>
</evidence>
<feature type="non-terminal residue" evidence="12">
    <location>
        <position position="1931"/>
    </location>
</feature>
<dbReference type="Proteomes" id="UP001497623">
    <property type="component" value="Unassembled WGS sequence"/>
</dbReference>
<feature type="region of interest" description="Disordered" evidence="8">
    <location>
        <begin position="470"/>
        <end position="490"/>
    </location>
</feature>
<organism evidence="12 13">
    <name type="scientific">Meganyctiphanes norvegica</name>
    <name type="common">Northern krill</name>
    <name type="synonym">Thysanopoda norvegica</name>
    <dbReference type="NCBI Taxonomy" id="48144"/>
    <lineage>
        <taxon>Eukaryota</taxon>
        <taxon>Metazoa</taxon>
        <taxon>Ecdysozoa</taxon>
        <taxon>Arthropoda</taxon>
        <taxon>Crustacea</taxon>
        <taxon>Multicrustacea</taxon>
        <taxon>Malacostraca</taxon>
        <taxon>Eumalacostraca</taxon>
        <taxon>Eucarida</taxon>
        <taxon>Euphausiacea</taxon>
        <taxon>Euphausiidae</taxon>
        <taxon>Meganyctiphanes</taxon>
    </lineage>
</organism>
<dbReference type="GO" id="GO:0016887">
    <property type="term" value="F:ATP hydrolysis activity"/>
    <property type="evidence" value="ECO:0007669"/>
    <property type="project" value="InterPro"/>
</dbReference>
<dbReference type="EMBL" id="CAXKWB010001542">
    <property type="protein sequence ID" value="CAL4064790.1"/>
    <property type="molecule type" value="Genomic_DNA"/>
</dbReference>
<feature type="transmembrane region" description="Helical" evidence="9">
    <location>
        <begin position="1369"/>
        <end position="1390"/>
    </location>
</feature>
<evidence type="ECO:0000256" key="4">
    <source>
        <dbReference type="ARBA" id="ARBA00022741"/>
    </source>
</evidence>
<dbReference type="Pfam" id="PF00005">
    <property type="entry name" value="ABC_tran"/>
    <property type="match status" value="2"/>
</dbReference>
<evidence type="ECO:0000313" key="13">
    <source>
        <dbReference type="Proteomes" id="UP001497623"/>
    </source>
</evidence>
<dbReference type="CDD" id="cd03244">
    <property type="entry name" value="ABCC_MRP_domain2"/>
    <property type="match status" value="1"/>
</dbReference>
<dbReference type="PROSITE" id="PS50929">
    <property type="entry name" value="ABC_TM1F"/>
    <property type="match status" value="2"/>
</dbReference>
<feature type="transmembrane region" description="Helical" evidence="9">
    <location>
        <begin position="369"/>
        <end position="390"/>
    </location>
</feature>
<feature type="transmembrane region" description="Helical" evidence="9">
    <location>
        <begin position="1275"/>
        <end position="1297"/>
    </location>
</feature>
<evidence type="ECO:0000259" key="11">
    <source>
        <dbReference type="PROSITE" id="PS50929"/>
    </source>
</evidence>
<keyword evidence="5" id="KW-0067">ATP-binding</keyword>
<feature type="transmembrane region" description="Helical" evidence="9">
    <location>
        <begin position="228"/>
        <end position="245"/>
    </location>
</feature>
<keyword evidence="3 9" id="KW-0812">Transmembrane</keyword>
<dbReference type="CDD" id="cd03250">
    <property type="entry name" value="ABCC_MRP_domain1"/>
    <property type="match status" value="1"/>
</dbReference>
<dbReference type="Gene3D" id="3.40.50.300">
    <property type="entry name" value="P-loop containing nucleotide triphosphate hydrolases"/>
    <property type="match status" value="2"/>
</dbReference>
<dbReference type="PROSITE" id="PS50893">
    <property type="entry name" value="ABC_TRANSPORTER_2"/>
    <property type="match status" value="2"/>
</dbReference>
<gene>
    <name evidence="12" type="ORF">MNOR_LOCUS4248</name>
</gene>
<evidence type="ECO:0000256" key="9">
    <source>
        <dbReference type="SAM" id="Phobius"/>
    </source>
</evidence>
<feature type="transmembrane region" description="Helical" evidence="9">
    <location>
        <begin position="518"/>
        <end position="535"/>
    </location>
</feature>
<evidence type="ECO:0000256" key="5">
    <source>
        <dbReference type="ARBA" id="ARBA00022840"/>
    </source>
</evidence>
<dbReference type="InterPro" id="IPR011527">
    <property type="entry name" value="ABC1_TM_dom"/>
</dbReference>
<dbReference type="PROSITE" id="PS00211">
    <property type="entry name" value="ABC_TRANSPORTER_1"/>
    <property type="match status" value="2"/>
</dbReference>
<accession>A0AAV2PV76</accession>
<feature type="region of interest" description="Disordered" evidence="8">
    <location>
        <begin position="755"/>
        <end position="778"/>
    </location>
</feature>
<dbReference type="PANTHER" id="PTHR24223">
    <property type="entry name" value="ATP-BINDING CASSETTE SUB-FAMILY C"/>
    <property type="match status" value="1"/>
</dbReference>
<comment type="caution">
    <text evidence="12">The sequence shown here is derived from an EMBL/GenBank/DDBJ whole genome shotgun (WGS) entry which is preliminary data.</text>
</comment>
<feature type="region of interest" description="Disordered" evidence="8">
    <location>
        <begin position="1157"/>
        <end position="1191"/>
    </location>
</feature>
<dbReference type="CDD" id="cd18602">
    <property type="entry name" value="ABC_6TM_SUR1_D2_like"/>
    <property type="match status" value="1"/>
</dbReference>
<feature type="domain" description="ABC transmembrane type-1" evidence="11">
    <location>
        <begin position="1288"/>
        <end position="1615"/>
    </location>
</feature>
<feature type="transmembrane region" description="Helical" evidence="9">
    <location>
        <begin position="620"/>
        <end position="643"/>
    </location>
</feature>
<feature type="transmembrane region" description="Helical" evidence="9">
    <location>
        <begin position="1444"/>
        <end position="1461"/>
    </location>
</feature>
<dbReference type="InterPro" id="IPR036640">
    <property type="entry name" value="ABC1_TM_sf"/>
</dbReference>
<dbReference type="InterPro" id="IPR017871">
    <property type="entry name" value="ABC_transporter-like_CS"/>
</dbReference>
<feature type="domain" description="ABC transporter" evidence="10">
    <location>
        <begin position="1690"/>
        <end position="1924"/>
    </location>
</feature>
<keyword evidence="7 9" id="KW-0472">Membrane</keyword>
<evidence type="ECO:0000256" key="6">
    <source>
        <dbReference type="ARBA" id="ARBA00022989"/>
    </source>
</evidence>
<feature type="domain" description="ABC transporter" evidence="10">
    <location>
        <begin position="812"/>
        <end position="1037"/>
    </location>
</feature>
<evidence type="ECO:0000256" key="1">
    <source>
        <dbReference type="ARBA" id="ARBA00004141"/>
    </source>
</evidence>
<feature type="domain" description="ABC transmembrane type-1" evidence="11">
    <location>
        <begin position="363"/>
        <end position="683"/>
    </location>
</feature>
<feature type="transmembrane region" description="Helical" evidence="9">
    <location>
        <begin position="541"/>
        <end position="560"/>
    </location>
</feature>
<protein>
    <submittedName>
        <fullName evidence="12">Uncharacterized protein</fullName>
    </submittedName>
</protein>
<evidence type="ECO:0000256" key="2">
    <source>
        <dbReference type="ARBA" id="ARBA00022448"/>
    </source>
</evidence>
<feature type="transmembrane region" description="Helical" evidence="9">
    <location>
        <begin position="1558"/>
        <end position="1578"/>
    </location>
</feature>
<dbReference type="FunFam" id="1.20.1560.10:FF:000010">
    <property type="entry name" value="Multidrug resistance-associated ABC transporter"/>
    <property type="match status" value="1"/>
</dbReference>
<dbReference type="Pfam" id="PF00664">
    <property type="entry name" value="ABC_membrane"/>
    <property type="match status" value="2"/>
</dbReference>
<evidence type="ECO:0000313" key="12">
    <source>
        <dbReference type="EMBL" id="CAL4064790.1"/>
    </source>
</evidence>
<dbReference type="GO" id="GO:0005524">
    <property type="term" value="F:ATP binding"/>
    <property type="evidence" value="ECO:0007669"/>
    <property type="project" value="UniProtKB-KW"/>
</dbReference>
<reference evidence="12 13" key="1">
    <citation type="submission" date="2024-05" db="EMBL/GenBank/DDBJ databases">
        <authorList>
            <person name="Wallberg A."/>
        </authorList>
    </citation>
    <scope>NUCLEOTIDE SEQUENCE [LARGE SCALE GENOMIC DNA]</scope>
</reference>
<dbReference type="GO" id="GO:0140359">
    <property type="term" value="F:ABC-type transporter activity"/>
    <property type="evidence" value="ECO:0007669"/>
    <property type="project" value="InterPro"/>
</dbReference>
<dbReference type="InterPro" id="IPR003439">
    <property type="entry name" value="ABC_transporter-like_ATP-bd"/>
</dbReference>
<proteinExistence type="predicted"/>
<dbReference type="Gene3D" id="1.20.1560.10">
    <property type="entry name" value="ABC transporter type 1, transmembrane domain"/>
    <property type="match status" value="2"/>
</dbReference>
<dbReference type="FunFam" id="3.40.50.300:FF:000838">
    <property type="entry name" value="ABC multidrug transporter (Eurofung)"/>
    <property type="match status" value="1"/>
</dbReference>
<keyword evidence="6 9" id="KW-1133">Transmembrane helix</keyword>
<evidence type="ECO:0000259" key="10">
    <source>
        <dbReference type="PROSITE" id="PS50893"/>
    </source>
</evidence>
<dbReference type="InterPro" id="IPR050173">
    <property type="entry name" value="ABC_transporter_C-like"/>
</dbReference>
<dbReference type="SUPFAM" id="SSF52540">
    <property type="entry name" value="P-loop containing nucleoside triphosphate hydrolases"/>
    <property type="match status" value="2"/>
</dbReference>
<feature type="transmembrane region" description="Helical" evidence="9">
    <location>
        <begin position="1584"/>
        <end position="1605"/>
    </location>
</feature>
<dbReference type="FunFam" id="1.20.1560.10:FF:000006">
    <property type="entry name" value="ATP-binding cassette, sub-family C (CFTR/MRP), member 9"/>
    <property type="match status" value="1"/>
</dbReference>
<dbReference type="GO" id="GO:0016020">
    <property type="term" value="C:membrane"/>
    <property type="evidence" value="ECO:0007669"/>
    <property type="project" value="UniProtKB-SubCell"/>
</dbReference>